<dbReference type="Proteomes" id="UP000243297">
    <property type="component" value="Unassembled WGS sequence"/>
</dbReference>
<name>A0A1T4KHH3_9FIRM</name>
<dbReference type="PRINTS" id="PR00132">
    <property type="entry name" value="GLHYDRLASE2"/>
</dbReference>
<dbReference type="GO" id="GO:0005990">
    <property type="term" value="P:lactose catabolic process"/>
    <property type="evidence" value="ECO:0007669"/>
    <property type="project" value="TreeGrafter"/>
</dbReference>
<keyword evidence="5" id="KW-0378">Hydrolase</keyword>
<dbReference type="Pfam" id="PF02929">
    <property type="entry name" value="Bgal_small_N"/>
    <property type="match status" value="1"/>
</dbReference>
<dbReference type="EC" id="3.2.1.23" evidence="3"/>
<dbReference type="SUPFAM" id="SSF74650">
    <property type="entry name" value="Galactose mutarotase-like"/>
    <property type="match status" value="1"/>
</dbReference>
<dbReference type="SUPFAM" id="SSF49303">
    <property type="entry name" value="beta-Galactosidase/glucuronidase domain"/>
    <property type="match status" value="2"/>
</dbReference>
<evidence type="ECO:0000256" key="7">
    <source>
        <dbReference type="ARBA" id="ARBA00032230"/>
    </source>
</evidence>
<evidence type="ECO:0000256" key="6">
    <source>
        <dbReference type="ARBA" id="ARBA00023295"/>
    </source>
</evidence>
<gene>
    <name evidence="10" type="ORF">SAMN02745191_0537</name>
</gene>
<dbReference type="InterPro" id="IPR011013">
    <property type="entry name" value="Gal_mutarotase_sf_dom"/>
</dbReference>
<dbReference type="PROSITE" id="PS51257">
    <property type="entry name" value="PROKAR_LIPOPROTEIN"/>
    <property type="match status" value="1"/>
</dbReference>
<evidence type="ECO:0000256" key="1">
    <source>
        <dbReference type="ARBA" id="ARBA00001412"/>
    </source>
</evidence>
<dbReference type="Pfam" id="PF02837">
    <property type="entry name" value="Glyco_hydro_2_N"/>
    <property type="match status" value="1"/>
</dbReference>
<dbReference type="SUPFAM" id="SSF51445">
    <property type="entry name" value="(Trans)glycosidases"/>
    <property type="match status" value="1"/>
</dbReference>
<dbReference type="InterPro" id="IPR008979">
    <property type="entry name" value="Galactose-bd-like_sf"/>
</dbReference>
<dbReference type="PANTHER" id="PTHR46323">
    <property type="entry name" value="BETA-GALACTOSIDASE"/>
    <property type="match status" value="1"/>
</dbReference>
<evidence type="ECO:0000313" key="10">
    <source>
        <dbReference type="EMBL" id="SJZ41797.1"/>
    </source>
</evidence>
<dbReference type="InterPro" id="IPR004199">
    <property type="entry name" value="B-gal_small/dom_5"/>
</dbReference>
<evidence type="ECO:0000256" key="2">
    <source>
        <dbReference type="ARBA" id="ARBA00007401"/>
    </source>
</evidence>
<dbReference type="AlphaFoldDB" id="A0A1T4KHH3"/>
<dbReference type="EMBL" id="FUWY01000001">
    <property type="protein sequence ID" value="SJZ41797.1"/>
    <property type="molecule type" value="Genomic_DNA"/>
</dbReference>
<evidence type="ECO:0000256" key="8">
    <source>
        <dbReference type="SAM" id="SignalP"/>
    </source>
</evidence>
<keyword evidence="8" id="KW-0732">Signal</keyword>
<dbReference type="GO" id="GO:0009341">
    <property type="term" value="C:beta-galactosidase complex"/>
    <property type="evidence" value="ECO:0007669"/>
    <property type="project" value="InterPro"/>
</dbReference>
<evidence type="ECO:0000256" key="4">
    <source>
        <dbReference type="ARBA" id="ARBA00013303"/>
    </source>
</evidence>
<accession>A0A1T4KHH3</accession>
<dbReference type="InterPro" id="IPR006101">
    <property type="entry name" value="Glyco_hydro_2"/>
</dbReference>
<dbReference type="Gene3D" id="2.60.40.10">
    <property type="entry name" value="Immunoglobulins"/>
    <property type="match status" value="2"/>
</dbReference>
<dbReference type="InterPro" id="IPR036156">
    <property type="entry name" value="Beta-gal/glucu_dom_sf"/>
</dbReference>
<dbReference type="GO" id="GO:0030246">
    <property type="term" value="F:carbohydrate binding"/>
    <property type="evidence" value="ECO:0007669"/>
    <property type="project" value="InterPro"/>
</dbReference>
<dbReference type="STRING" id="118967.SAMN02745191_0537"/>
<dbReference type="InterPro" id="IPR014718">
    <property type="entry name" value="GH-type_carb-bd"/>
</dbReference>
<dbReference type="RefSeq" id="WP_078710970.1">
    <property type="nucleotide sequence ID" value="NZ_FUWY01000001.1"/>
</dbReference>
<protein>
    <recommendedName>
        <fullName evidence="4">Beta-galactosidase</fullName>
        <ecNumber evidence="3">3.2.1.23</ecNumber>
    </recommendedName>
    <alternativeName>
        <fullName evidence="7">Lactase</fullName>
    </alternativeName>
</protein>
<dbReference type="SMART" id="SM01038">
    <property type="entry name" value="Bgal_small_N"/>
    <property type="match status" value="1"/>
</dbReference>
<dbReference type="OrthoDB" id="9801077at2"/>
<proteinExistence type="inferred from homology"/>
<feature type="signal peptide" evidence="8">
    <location>
        <begin position="1"/>
        <end position="20"/>
    </location>
</feature>
<keyword evidence="6" id="KW-0326">Glycosidase</keyword>
<comment type="catalytic activity">
    <reaction evidence="1">
        <text>Hydrolysis of terminal non-reducing beta-D-galactose residues in beta-D-galactosides.</text>
        <dbReference type="EC" id="3.2.1.23"/>
    </reaction>
</comment>
<evidence type="ECO:0000256" key="5">
    <source>
        <dbReference type="ARBA" id="ARBA00022801"/>
    </source>
</evidence>
<reference evidence="11" key="1">
    <citation type="submission" date="2017-02" db="EMBL/GenBank/DDBJ databases">
        <authorList>
            <person name="Varghese N."/>
            <person name="Submissions S."/>
        </authorList>
    </citation>
    <scope>NUCLEOTIDE SEQUENCE [LARGE SCALE GENOMIC DNA]</scope>
    <source>
        <strain evidence="11">ATCC 25662</strain>
    </source>
</reference>
<comment type="similarity">
    <text evidence="2">Belongs to the glycosyl hydrolase 2 family.</text>
</comment>
<dbReference type="InterPro" id="IPR006102">
    <property type="entry name" value="Ig-like_GH2"/>
</dbReference>
<feature type="domain" description="Beta galactosidase small chain/" evidence="9">
    <location>
        <begin position="836"/>
        <end position="1101"/>
    </location>
</feature>
<dbReference type="Gene3D" id="3.20.20.80">
    <property type="entry name" value="Glycosidases"/>
    <property type="match status" value="1"/>
</dbReference>
<sequence>MRKIILCLGILIILSGCSKAPSQFVEPSGTPRPSIVPLEPDASFVSEEWYDNYEIFEINRELAHASFTPYSSIEEALEIEKSSLDQFDMFSSPYVQSLNGTWGFYYASKPSDRLKNIAGFDAFTYWEDWDDTLFEPIVVPSNIQTIRNEDGTFKYENPIYINQIYPWLNFEVIQYGFQGVPLAPTAVNSVGHYKREFELDESLKGRNVFLSFKGIESAFYVYVNGQRVGYSEDSYTTADFNITPYLKEGKNTLAVEVYRWSTGSYFENQDFIRLSGIFRDVLLYSKDDIEIRDYFVTTKLNDDYTEAFINVDASIRNLTSDSKSNYSLLIDIYDQTENKSVLDKPVIQEIETLQSYKSIKDEGININEGIQLKQPKLWSSEKPNLYRLVIQLIDEEGNPVETVCSRIGIREVEVKEINGKSQIVLNGKPIMLKGVNRHETSLMNGRVLTKDEIIQDLEIMKSYNINSFRTAHYPNQEITYDIADELGIYVVDEANIETHIGEKELGVPGNNPIYTPLILDRTMNMVERDKNHASILFWSLGNEATYKEYPMDENYPFYVTTMWVLNRDPSRLRVYERDNRIGKTREESMVDVVSSQYWTLDQINEYGKKEKNAFFQSEYGHGMGNALGNFEEYYDSYRQYENIQGGFIWDFIDQSIYTTDENGIAFYGNGSDWGTLLHDGDFCGNGLISANRVPQAEIEEVKKVQQDFQMSYKNNLLSIESECVDTNLNEFDVTVELLHDGKSIYNKKLSNEETDLKPLVTRVIKLMLPDLSSYTGEVLLNVFVTYRYDQKWANEYGGKKGDVNSKEQFILQEYKPTINFVESKMVKANEDDKEIVIHGEQFEIIFNKSKGIISSYSINGEELFSNGPRVSFYRSPVSNDIEFSEEVKNADTTYVPNKISFSVEDKYVVVISEGIIESTNTSLKTIYTVNGEGEVLIEPSIKIPTVKSVGEIARVGLVLDLSNGMTQYTLYGRGPFENYVDRNSASFIGIYTGNVDEWFNDTYLTPQDSGNKTDIRWIEVSSDNSKLRFASNQEFGVNILPYSDQDISNVKHYYELEGKEKTTMHLDVMQRGLGNGSWGAEPLEQYKIKQGKTIKIKFLISPK</sequence>
<dbReference type="Pfam" id="PF00703">
    <property type="entry name" value="Glyco_hydro_2"/>
    <property type="match status" value="1"/>
</dbReference>
<dbReference type="InterPro" id="IPR023232">
    <property type="entry name" value="Glyco_hydro_2_AS"/>
</dbReference>
<evidence type="ECO:0000313" key="11">
    <source>
        <dbReference type="Proteomes" id="UP000243297"/>
    </source>
</evidence>
<dbReference type="PANTHER" id="PTHR46323:SF2">
    <property type="entry name" value="BETA-GALACTOSIDASE"/>
    <property type="match status" value="1"/>
</dbReference>
<dbReference type="Gene3D" id="2.70.98.10">
    <property type="match status" value="1"/>
</dbReference>
<dbReference type="SUPFAM" id="SSF49785">
    <property type="entry name" value="Galactose-binding domain-like"/>
    <property type="match status" value="1"/>
</dbReference>
<dbReference type="InterPro" id="IPR017853">
    <property type="entry name" value="GH"/>
</dbReference>
<feature type="chain" id="PRO_5013363854" description="Beta-galactosidase" evidence="8">
    <location>
        <begin position="21"/>
        <end position="1103"/>
    </location>
</feature>
<dbReference type="Gene3D" id="2.60.120.260">
    <property type="entry name" value="Galactose-binding domain-like"/>
    <property type="match status" value="1"/>
</dbReference>
<dbReference type="InterPro" id="IPR006104">
    <property type="entry name" value="Glyco_hydro_2_N"/>
</dbReference>
<keyword evidence="11" id="KW-1185">Reference proteome</keyword>
<evidence type="ECO:0000256" key="3">
    <source>
        <dbReference type="ARBA" id="ARBA00012756"/>
    </source>
</evidence>
<organism evidence="10 11">
    <name type="scientific">Anaerorhabdus furcosa</name>
    <dbReference type="NCBI Taxonomy" id="118967"/>
    <lineage>
        <taxon>Bacteria</taxon>
        <taxon>Bacillati</taxon>
        <taxon>Bacillota</taxon>
        <taxon>Erysipelotrichia</taxon>
        <taxon>Erysipelotrichales</taxon>
        <taxon>Erysipelotrichaceae</taxon>
        <taxon>Anaerorhabdus</taxon>
    </lineage>
</organism>
<dbReference type="PROSITE" id="PS00608">
    <property type="entry name" value="GLYCOSYL_HYDROL_F2_2"/>
    <property type="match status" value="1"/>
</dbReference>
<dbReference type="InterPro" id="IPR006103">
    <property type="entry name" value="Glyco_hydro_2_cat"/>
</dbReference>
<dbReference type="Pfam" id="PF02836">
    <property type="entry name" value="Glyco_hydro_2_C"/>
    <property type="match status" value="1"/>
</dbReference>
<dbReference type="InterPro" id="IPR013783">
    <property type="entry name" value="Ig-like_fold"/>
</dbReference>
<dbReference type="GO" id="GO:0004565">
    <property type="term" value="F:beta-galactosidase activity"/>
    <property type="evidence" value="ECO:0007669"/>
    <property type="project" value="UniProtKB-EC"/>
</dbReference>
<dbReference type="InterPro" id="IPR050347">
    <property type="entry name" value="Bact_Beta-galactosidase"/>
</dbReference>
<evidence type="ECO:0000259" key="9">
    <source>
        <dbReference type="SMART" id="SM01038"/>
    </source>
</evidence>